<dbReference type="RefSeq" id="WP_109684771.1">
    <property type="nucleotide sequence ID" value="NZ_QGDN01000001.1"/>
</dbReference>
<dbReference type="PANTHER" id="PTHR30518:SF2">
    <property type="entry name" value="ENDOLYTIC MUREIN TRANSGLYCOSYLASE"/>
    <property type="match status" value="1"/>
</dbReference>
<feature type="compositionally biased region" description="Polar residues" evidence="8">
    <location>
        <begin position="1"/>
        <end position="10"/>
    </location>
</feature>
<dbReference type="PANTHER" id="PTHR30518">
    <property type="entry name" value="ENDOLYTIC MUREIN TRANSGLYCOSYLASE"/>
    <property type="match status" value="1"/>
</dbReference>
<feature type="compositionally biased region" description="Low complexity" evidence="8">
    <location>
        <begin position="16"/>
        <end position="25"/>
    </location>
</feature>
<evidence type="ECO:0000256" key="5">
    <source>
        <dbReference type="ARBA" id="ARBA00023239"/>
    </source>
</evidence>
<keyword evidence="2 7" id="KW-0812">Transmembrane</keyword>
<feature type="transmembrane region" description="Helical" evidence="7">
    <location>
        <begin position="98"/>
        <end position="117"/>
    </location>
</feature>
<gene>
    <name evidence="7" type="primary">mltG</name>
    <name evidence="9" type="ORF">SAMN04489750_1475</name>
</gene>
<dbReference type="OrthoDB" id="9814591at2"/>
<evidence type="ECO:0000256" key="1">
    <source>
        <dbReference type="ARBA" id="ARBA00022475"/>
    </source>
</evidence>
<comment type="similarity">
    <text evidence="7">Belongs to the transglycosylase MltG family.</text>
</comment>
<sequence length="447" mass="46994">MDEANLSESIFGSGGSPAPQGPADPTQARRPEEVSADAPVREPLPAPASPVTRRVLREREAALAQQDDLGPDDAHLQHPAYAEHDPHLERSKVRARRGCLAILLSVVLLLVGAFFVVKNLGGSWFSGDSSSQASTDYTGNGTGSVQVVVRKGDTGAAIGQTLEKAGVVKSASTFATVAGATPGFTSIQPGTYTMRKQMSAAAAASLMLEPGTRAAGAIVREGLWNSEIFALLSKETGVPVADYQKVTAAQVGLPAAAKGNLTGWLFPSTYTFEPDTTAVQQLKTMVDLTKTNLKSVGIDPENAERTLIVASLVQAEADPAKYGPKVARVIDNRLDPAVDKGQTHGVLGLDSAVSFGVQHRAAFPTQAELNNDNPYNLRLHAGLPPGPIGNPGLAAIKAAQDPAPGSWLYFITVNLDTGETLFSDTYAQFQQDNAKLTAWCSANKGRC</sequence>
<evidence type="ECO:0000313" key="10">
    <source>
        <dbReference type="Proteomes" id="UP000250028"/>
    </source>
</evidence>
<organism evidence="9 10">
    <name type="scientific">Branchiibius hedensis</name>
    <dbReference type="NCBI Taxonomy" id="672460"/>
    <lineage>
        <taxon>Bacteria</taxon>
        <taxon>Bacillati</taxon>
        <taxon>Actinomycetota</taxon>
        <taxon>Actinomycetes</taxon>
        <taxon>Micrococcales</taxon>
        <taxon>Dermacoccaceae</taxon>
        <taxon>Branchiibius</taxon>
    </lineage>
</organism>
<keyword evidence="5 7" id="KW-0456">Lyase</keyword>
<keyword evidence="6 7" id="KW-0961">Cell wall biogenesis/degradation</keyword>
<comment type="catalytic activity">
    <reaction evidence="7">
        <text>a peptidoglycan chain = a peptidoglycan chain with N-acetyl-1,6-anhydromuramyl-[peptide] at the reducing end + a peptidoglycan chain with N-acetylglucosamine at the non-reducing end.</text>
        <dbReference type="EC" id="4.2.2.29"/>
    </reaction>
</comment>
<dbReference type="AlphaFoldDB" id="A0A2Y9BTK8"/>
<reference evidence="10" key="1">
    <citation type="submission" date="2016-10" db="EMBL/GenBank/DDBJ databases">
        <authorList>
            <person name="Varghese N."/>
            <person name="Submissions S."/>
        </authorList>
    </citation>
    <scope>NUCLEOTIDE SEQUENCE [LARGE SCALE GENOMIC DNA]</scope>
    <source>
        <strain evidence="10">DSM 22951</strain>
    </source>
</reference>
<dbReference type="Pfam" id="PF02618">
    <property type="entry name" value="YceG"/>
    <property type="match status" value="1"/>
</dbReference>
<comment type="function">
    <text evidence="7">Functions as a peptidoglycan terminase that cleaves nascent peptidoglycan strands endolytically to terminate their elongation.</text>
</comment>
<dbReference type="GO" id="GO:0008932">
    <property type="term" value="F:lytic endotransglycosylase activity"/>
    <property type="evidence" value="ECO:0007669"/>
    <property type="project" value="UniProtKB-UniRule"/>
</dbReference>
<dbReference type="EC" id="4.2.2.29" evidence="7"/>
<keyword evidence="4 7" id="KW-0472">Membrane</keyword>
<evidence type="ECO:0000256" key="4">
    <source>
        <dbReference type="ARBA" id="ARBA00023136"/>
    </source>
</evidence>
<dbReference type="Gene3D" id="3.30.1490.480">
    <property type="entry name" value="Endolytic murein transglycosylase"/>
    <property type="match status" value="1"/>
</dbReference>
<keyword evidence="10" id="KW-1185">Reference proteome</keyword>
<dbReference type="Proteomes" id="UP000250028">
    <property type="component" value="Unassembled WGS sequence"/>
</dbReference>
<keyword evidence="3 7" id="KW-1133">Transmembrane helix</keyword>
<dbReference type="HAMAP" id="MF_02065">
    <property type="entry name" value="MltG"/>
    <property type="match status" value="1"/>
</dbReference>
<keyword evidence="1 7" id="KW-1003">Cell membrane</keyword>
<dbReference type="GO" id="GO:0005886">
    <property type="term" value="C:plasma membrane"/>
    <property type="evidence" value="ECO:0007669"/>
    <property type="project" value="UniProtKB-SubCell"/>
</dbReference>
<evidence type="ECO:0000256" key="8">
    <source>
        <dbReference type="SAM" id="MobiDB-lite"/>
    </source>
</evidence>
<evidence type="ECO:0000313" key="9">
    <source>
        <dbReference type="EMBL" id="SSA34172.1"/>
    </source>
</evidence>
<comment type="subcellular location">
    <subcellularLocation>
        <location evidence="7">Cell membrane</location>
        <topology evidence="7">Single-pass membrane protein</topology>
    </subcellularLocation>
</comment>
<name>A0A2Y9BTK8_9MICO</name>
<feature type="site" description="Important for catalytic activity" evidence="7">
    <location>
        <position position="316"/>
    </location>
</feature>
<protein>
    <recommendedName>
        <fullName evidence="7">Endolytic murein transglycosylase</fullName>
        <ecNumber evidence="7">4.2.2.29</ecNumber>
    </recommendedName>
    <alternativeName>
        <fullName evidence="7">Peptidoglycan lytic transglycosylase</fullName>
    </alternativeName>
    <alternativeName>
        <fullName evidence="7">Peptidoglycan polymerization terminase</fullName>
    </alternativeName>
</protein>
<dbReference type="NCBIfam" id="TIGR00247">
    <property type="entry name" value="endolytic transglycosylase MltG"/>
    <property type="match status" value="1"/>
</dbReference>
<evidence type="ECO:0000256" key="6">
    <source>
        <dbReference type="ARBA" id="ARBA00023316"/>
    </source>
</evidence>
<proteinExistence type="inferred from homology"/>
<evidence type="ECO:0000256" key="2">
    <source>
        <dbReference type="ARBA" id="ARBA00022692"/>
    </source>
</evidence>
<evidence type="ECO:0000256" key="7">
    <source>
        <dbReference type="HAMAP-Rule" id="MF_02065"/>
    </source>
</evidence>
<feature type="region of interest" description="Disordered" evidence="8">
    <location>
        <begin position="1"/>
        <end position="53"/>
    </location>
</feature>
<dbReference type="InterPro" id="IPR003770">
    <property type="entry name" value="MLTG-like"/>
</dbReference>
<dbReference type="EMBL" id="UESZ01000001">
    <property type="protein sequence ID" value="SSA34172.1"/>
    <property type="molecule type" value="Genomic_DNA"/>
</dbReference>
<accession>A0A2Y9BTK8</accession>
<dbReference type="GO" id="GO:0071555">
    <property type="term" value="P:cell wall organization"/>
    <property type="evidence" value="ECO:0007669"/>
    <property type="project" value="UniProtKB-KW"/>
</dbReference>
<dbReference type="GO" id="GO:0009252">
    <property type="term" value="P:peptidoglycan biosynthetic process"/>
    <property type="evidence" value="ECO:0007669"/>
    <property type="project" value="UniProtKB-UniRule"/>
</dbReference>
<evidence type="ECO:0000256" key="3">
    <source>
        <dbReference type="ARBA" id="ARBA00022989"/>
    </source>
</evidence>